<organism evidence="10 11">
    <name type="scientific">Saccharomyces arboricola (strain H-6 / AS 2.3317 / CBS 10644)</name>
    <name type="common">Yeast</name>
    <dbReference type="NCBI Taxonomy" id="1160507"/>
    <lineage>
        <taxon>Eukaryota</taxon>
        <taxon>Fungi</taxon>
        <taxon>Dikarya</taxon>
        <taxon>Ascomycota</taxon>
        <taxon>Saccharomycotina</taxon>
        <taxon>Saccharomycetes</taxon>
        <taxon>Saccharomycetales</taxon>
        <taxon>Saccharomycetaceae</taxon>
        <taxon>Saccharomyces</taxon>
    </lineage>
</organism>
<dbReference type="CDD" id="cd14688">
    <property type="entry name" value="bZIP_YAP"/>
    <property type="match status" value="1"/>
</dbReference>
<keyword evidence="3" id="KW-0010">Activator</keyword>
<comment type="similarity">
    <text evidence="6">Belongs to the bZIP family. YAP subfamily.</text>
</comment>
<dbReference type="GO" id="GO:0001228">
    <property type="term" value="F:DNA-binding transcription activator activity, RNA polymerase II-specific"/>
    <property type="evidence" value="ECO:0007669"/>
    <property type="project" value="TreeGrafter"/>
</dbReference>
<comment type="caution">
    <text evidence="10">The sequence shown here is derived from an EMBL/GenBank/DDBJ whole genome shotgun (WGS) entry which is preliminary data.</text>
</comment>
<dbReference type="SMART" id="SM00338">
    <property type="entry name" value="BRLZ"/>
    <property type="match status" value="1"/>
</dbReference>
<dbReference type="HOGENOM" id="CLU_071890_0_0_1"/>
<evidence type="ECO:0000256" key="8">
    <source>
        <dbReference type="SAM" id="MobiDB-lite"/>
    </source>
</evidence>
<dbReference type="PROSITE" id="PS00036">
    <property type="entry name" value="BZIP_BASIC"/>
    <property type="match status" value="1"/>
</dbReference>
<evidence type="ECO:0000256" key="5">
    <source>
        <dbReference type="ARBA" id="ARBA00023242"/>
    </source>
</evidence>
<dbReference type="SUPFAM" id="SSF57959">
    <property type="entry name" value="Leucine zipper domain"/>
    <property type="match status" value="1"/>
</dbReference>
<accession>J8LN32</accession>
<dbReference type="InterPro" id="IPR046347">
    <property type="entry name" value="bZIP_sf"/>
</dbReference>
<keyword evidence="5" id="KW-0539">Nucleus</keyword>
<keyword evidence="2" id="KW-0805">Transcription regulation</keyword>
<dbReference type="InterPro" id="IPR004827">
    <property type="entry name" value="bZIP"/>
</dbReference>
<sequence length="334" mass="38346">MPSSNVDNNANGFIKLMNSQQQRQDHCDEGPIYQDNNQSIKEQQNLLNDQTSSFPILDDQCPALDFTEAGNDLMLKGEISLPETSSNFQAIQITPSSRYCPSYADVDDDNNYNDNSSTNYSSEKNYDFPDSRTPFLSHSANPSSDSIAKKKAQNRAAQKAFRERREARLKELQDKLLESEKNRQNLLKEIEELRKLNTEINAENRLLLRNGNEKATKPSRDQTDDTEHIYSFPTKVEFFTSIAFEDKPKDKSINLPKDNKVLMKQNAHYVDEARKQVLTVPATWEYLYKLSEDRDFDVTYVMSKLQGQECCHTHGPAYQRTVIDFLVEEAASNE</sequence>
<dbReference type="OrthoDB" id="4940293at2759"/>
<keyword evidence="11" id="KW-1185">Reference proteome</keyword>
<dbReference type="PROSITE" id="PS50217">
    <property type="entry name" value="BZIP"/>
    <property type="match status" value="1"/>
</dbReference>
<feature type="compositionally biased region" description="Low complexity" evidence="8">
    <location>
        <begin position="112"/>
        <end position="122"/>
    </location>
</feature>
<evidence type="ECO:0000313" key="11">
    <source>
        <dbReference type="Proteomes" id="UP000006968"/>
    </source>
</evidence>
<gene>
    <name evidence="10" type="ORF">SU7_1398</name>
</gene>
<dbReference type="GO" id="GO:0090575">
    <property type="term" value="C:RNA polymerase II transcription regulator complex"/>
    <property type="evidence" value="ECO:0007669"/>
    <property type="project" value="TreeGrafter"/>
</dbReference>
<evidence type="ECO:0000259" key="9">
    <source>
        <dbReference type="PROSITE" id="PS50217"/>
    </source>
</evidence>
<evidence type="ECO:0000256" key="4">
    <source>
        <dbReference type="ARBA" id="ARBA00023163"/>
    </source>
</evidence>
<dbReference type="PANTHER" id="PTHR40621">
    <property type="entry name" value="TRANSCRIPTION FACTOR KAPC-RELATED"/>
    <property type="match status" value="1"/>
</dbReference>
<comment type="subcellular location">
    <subcellularLocation>
        <location evidence="1">Nucleus</location>
    </subcellularLocation>
</comment>
<dbReference type="Gene3D" id="1.20.5.170">
    <property type="match status" value="1"/>
</dbReference>
<evidence type="ECO:0000313" key="10">
    <source>
        <dbReference type="EMBL" id="EJS43522.1"/>
    </source>
</evidence>
<keyword evidence="7" id="KW-0175">Coiled coil</keyword>
<dbReference type="InterPro" id="IPR050936">
    <property type="entry name" value="AP-1-like"/>
</dbReference>
<dbReference type="PANTHER" id="PTHR40621:SF8">
    <property type="entry name" value="AP-1-LIKE TRANSCRIPTION FACTOR YAP3"/>
    <property type="match status" value="1"/>
</dbReference>
<feature type="compositionally biased region" description="Polar residues" evidence="8">
    <location>
        <begin position="134"/>
        <end position="146"/>
    </location>
</feature>
<dbReference type="EMBL" id="ALIE01000095">
    <property type="protein sequence ID" value="EJS43522.1"/>
    <property type="molecule type" value="Genomic_DNA"/>
</dbReference>
<dbReference type="Proteomes" id="UP000006968">
    <property type="component" value="Chromosome VIII"/>
</dbReference>
<feature type="domain" description="BZIP" evidence="9">
    <location>
        <begin position="144"/>
        <end position="207"/>
    </location>
</feature>
<protein>
    <submittedName>
        <fullName evidence="10">Yap3p</fullName>
    </submittedName>
</protein>
<dbReference type="GO" id="GO:0000976">
    <property type="term" value="F:transcription cis-regulatory region binding"/>
    <property type="evidence" value="ECO:0007669"/>
    <property type="project" value="InterPro"/>
</dbReference>
<feature type="region of interest" description="Disordered" evidence="8">
    <location>
        <begin position="101"/>
        <end position="157"/>
    </location>
</feature>
<evidence type="ECO:0000256" key="7">
    <source>
        <dbReference type="SAM" id="Coils"/>
    </source>
</evidence>
<reference evidence="10 11" key="1">
    <citation type="journal article" date="2013" name="BMC Genomics">
        <title>High quality de novo sequencing and assembly of the Saccharomyces arboricolus genome.</title>
        <authorList>
            <person name="Liti G."/>
            <person name="Nguyen Ba A.N."/>
            <person name="Blythe M."/>
            <person name="Mueller C.A."/>
            <person name="Bergstroem A."/>
            <person name="Cubillos F.A."/>
            <person name="Dafhnis-Calas F."/>
            <person name="Khoshraftar S."/>
            <person name="Malla S."/>
            <person name="Mehta N."/>
            <person name="Siow C.C."/>
            <person name="Warringer J."/>
            <person name="Moses A.M."/>
            <person name="Louis E.J."/>
            <person name="Nieduszynski C.A."/>
        </authorList>
    </citation>
    <scope>NUCLEOTIDE SEQUENCE [LARGE SCALE GENOMIC DNA]</scope>
    <source>
        <strain evidence="11">H-6 / AS 2.3317 / CBS 10644</strain>
    </source>
</reference>
<evidence type="ECO:0000256" key="1">
    <source>
        <dbReference type="ARBA" id="ARBA00004123"/>
    </source>
</evidence>
<evidence type="ECO:0000256" key="3">
    <source>
        <dbReference type="ARBA" id="ARBA00023159"/>
    </source>
</evidence>
<feature type="coiled-coil region" evidence="7">
    <location>
        <begin position="162"/>
        <end position="210"/>
    </location>
</feature>
<dbReference type="AlphaFoldDB" id="J8LN32"/>
<keyword evidence="4" id="KW-0804">Transcription</keyword>
<evidence type="ECO:0000256" key="6">
    <source>
        <dbReference type="ARBA" id="ARBA00038132"/>
    </source>
</evidence>
<name>J8LN32_SACAR</name>
<evidence type="ECO:0000256" key="2">
    <source>
        <dbReference type="ARBA" id="ARBA00023015"/>
    </source>
</evidence>
<proteinExistence type="inferred from homology"/>